<gene>
    <name evidence="3" type="ORF">GCM10022224_017590</name>
</gene>
<sequence length="173" mass="18510">MNNILRKASIAMAAGSAAIATSLAGTAPANAATTFELRPYNGAYDLCLAIENGSMANGSYAIQWECTGNRSQFWYWAGNGELRNRKSDKCLAIGGASLAAGARAIQWKCNGGLEQKWKVISMGSGNGWGLLNENSDMYLAVARSSLSKGAPVIQWHSNTNMDQNWMQRAVPVS</sequence>
<accession>A0ABP7BAS6</accession>
<dbReference type="Proteomes" id="UP001500902">
    <property type="component" value="Unassembled WGS sequence"/>
</dbReference>
<dbReference type="SUPFAM" id="SSF50370">
    <property type="entry name" value="Ricin B-like lectins"/>
    <property type="match status" value="1"/>
</dbReference>
<evidence type="ECO:0000313" key="3">
    <source>
        <dbReference type="EMBL" id="GAA3654984.1"/>
    </source>
</evidence>
<organism evidence="3 4">
    <name type="scientific">Nonomuraea antimicrobica</name>
    <dbReference type="NCBI Taxonomy" id="561173"/>
    <lineage>
        <taxon>Bacteria</taxon>
        <taxon>Bacillati</taxon>
        <taxon>Actinomycetota</taxon>
        <taxon>Actinomycetes</taxon>
        <taxon>Streptosporangiales</taxon>
        <taxon>Streptosporangiaceae</taxon>
        <taxon>Nonomuraea</taxon>
    </lineage>
</organism>
<evidence type="ECO:0000259" key="2">
    <source>
        <dbReference type="SMART" id="SM00458"/>
    </source>
</evidence>
<proteinExistence type="predicted"/>
<evidence type="ECO:0000313" key="4">
    <source>
        <dbReference type="Proteomes" id="UP001500902"/>
    </source>
</evidence>
<name>A0ABP7BAS6_9ACTN</name>
<keyword evidence="4" id="KW-1185">Reference proteome</keyword>
<dbReference type="PROSITE" id="PS50231">
    <property type="entry name" value="RICIN_B_LECTIN"/>
    <property type="match status" value="1"/>
</dbReference>
<feature type="chain" id="PRO_5045668289" description="Ricin B lectin domain-containing protein" evidence="1">
    <location>
        <begin position="32"/>
        <end position="173"/>
    </location>
</feature>
<evidence type="ECO:0000256" key="1">
    <source>
        <dbReference type="SAM" id="SignalP"/>
    </source>
</evidence>
<feature type="signal peptide" evidence="1">
    <location>
        <begin position="1"/>
        <end position="31"/>
    </location>
</feature>
<dbReference type="EMBL" id="BAAAZP010000027">
    <property type="protein sequence ID" value="GAA3654984.1"/>
    <property type="molecule type" value="Genomic_DNA"/>
</dbReference>
<comment type="caution">
    <text evidence="3">The sequence shown here is derived from an EMBL/GenBank/DDBJ whole genome shotgun (WGS) entry which is preliminary data.</text>
</comment>
<reference evidence="4" key="1">
    <citation type="journal article" date="2019" name="Int. J. Syst. Evol. Microbiol.">
        <title>The Global Catalogue of Microorganisms (GCM) 10K type strain sequencing project: providing services to taxonomists for standard genome sequencing and annotation.</title>
        <authorList>
            <consortium name="The Broad Institute Genomics Platform"/>
            <consortium name="The Broad Institute Genome Sequencing Center for Infectious Disease"/>
            <person name="Wu L."/>
            <person name="Ma J."/>
        </authorList>
    </citation>
    <scope>NUCLEOTIDE SEQUENCE [LARGE SCALE GENOMIC DNA]</scope>
    <source>
        <strain evidence="4">JCM 16904</strain>
    </source>
</reference>
<protein>
    <recommendedName>
        <fullName evidence="2">Ricin B lectin domain-containing protein</fullName>
    </recommendedName>
</protein>
<dbReference type="Pfam" id="PF00652">
    <property type="entry name" value="Ricin_B_lectin"/>
    <property type="match status" value="1"/>
</dbReference>
<keyword evidence="1" id="KW-0732">Signal</keyword>
<dbReference type="SMART" id="SM00458">
    <property type="entry name" value="RICIN"/>
    <property type="match status" value="1"/>
</dbReference>
<dbReference type="InterPro" id="IPR000772">
    <property type="entry name" value="Ricin_B_lectin"/>
</dbReference>
<dbReference type="RefSeq" id="WP_344874829.1">
    <property type="nucleotide sequence ID" value="NZ_BAAAZP010000027.1"/>
</dbReference>
<feature type="domain" description="Ricin B lectin" evidence="2">
    <location>
        <begin position="34"/>
        <end position="168"/>
    </location>
</feature>
<dbReference type="Gene3D" id="2.80.10.50">
    <property type="match status" value="2"/>
</dbReference>
<dbReference type="InterPro" id="IPR035992">
    <property type="entry name" value="Ricin_B-like_lectins"/>
</dbReference>
<dbReference type="CDD" id="cd00161">
    <property type="entry name" value="beta-trefoil_Ricin-like"/>
    <property type="match status" value="1"/>
</dbReference>